<evidence type="ECO:0000313" key="2">
    <source>
        <dbReference type="EMBL" id="GAC95828.1"/>
    </source>
</evidence>
<feature type="compositionally biased region" description="Low complexity" evidence="1">
    <location>
        <begin position="364"/>
        <end position="384"/>
    </location>
</feature>
<gene>
    <name evidence="2" type="ORF">PHSY_003405</name>
</gene>
<feature type="region of interest" description="Disordered" evidence="1">
    <location>
        <begin position="504"/>
        <end position="722"/>
    </location>
</feature>
<organism evidence="2 3">
    <name type="scientific">Pseudozyma hubeiensis (strain SY62)</name>
    <name type="common">Yeast</name>
    <dbReference type="NCBI Taxonomy" id="1305764"/>
    <lineage>
        <taxon>Eukaryota</taxon>
        <taxon>Fungi</taxon>
        <taxon>Dikarya</taxon>
        <taxon>Basidiomycota</taxon>
        <taxon>Ustilaginomycotina</taxon>
        <taxon>Ustilaginomycetes</taxon>
        <taxon>Ustilaginales</taxon>
        <taxon>Ustilaginaceae</taxon>
        <taxon>Pseudozyma</taxon>
    </lineage>
</organism>
<feature type="compositionally biased region" description="Low complexity" evidence="1">
    <location>
        <begin position="945"/>
        <end position="963"/>
    </location>
</feature>
<dbReference type="Proteomes" id="UP000014071">
    <property type="component" value="Unassembled WGS sequence"/>
</dbReference>
<feature type="compositionally biased region" description="Polar residues" evidence="1">
    <location>
        <begin position="289"/>
        <end position="301"/>
    </location>
</feature>
<feature type="compositionally biased region" description="Basic and acidic residues" evidence="1">
    <location>
        <begin position="757"/>
        <end position="771"/>
    </location>
</feature>
<accession>R9P339</accession>
<dbReference type="OrthoDB" id="2591449at2759"/>
<feature type="region of interest" description="Disordered" evidence="1">
    <location>
        <begin position="428"/>
        <end position="485"/>
    </location>
</feature>
<feature type="compositionally biased region" description="Low complexity" evidence="1">
    <location>
        <begin position="807"/>
        <end position="823"/>
    </location>
</feature>
<evidence type="ECO:0000313" key="3">
    <source>
        <dbReference type="Proteomes" id="UP000014071"/>
    </source>
</evidence>
<dbReference type="HOGENOM" id="CLU_008420_0_0_1"/>
<sequence>MASGSPIPSPGPEFLSPFSSSAIDMSPRYGNSCALTILKGDADHPISAHSPIHRKLDPSSSRSSPSQASRFATSFSDIRSSSKGASSGFDSSVNVHAISDHGILLPFLDRPTEVKELLFDTKANEALLYKLCSVFGGNLDQPTQRGKDERWDEMLELLIELDRPLLDDEDWLIRLELLVMERSPSLWAQLARCLGAEGLTLHPAIQPGSSRFDSWALPSRYMDASHDNDSPLSPPSAASSDDDDGQNDDRVVERSLSIDLEPLRALPSSYSEQSAAKMRRSSLYDPVSPATQQPPLSSSESAGAIVSPTSGGSPGDGGGDTAMTGLLEDIMEEPQSSPQMEVGVGSRRRSHSGKFAGLRISALSSSGNSAVRRSSCASSTASTSPLPTGVMSPAGLAPESPGAAPSRESSTSFAKHRRLSMIMVHNRPESQHEPHGHPHGKLDLDKVPSPRRSPSRRQRGVSEASQTFSGHHAPPAQQRRRAQSFARSFAELASPTMHLEKLRADHAQGKDERLAAEGLTESTRRMSLQQPLHPSVSSAPVGATSGLGLDASLGSPPSLSLTSGKTRKATAGRKRLGRSGSRGAASSTGSSSPPIPGLLPDGRTRHPSGSCGSRDLAESIEAFRNSMGLSTSPSPSERDFADTVEEKSTESATRKRKDIGVADLPQPTSKTVETAEAKVSRKGSPPATRASFEEHQAQFEKPKHMQELENRGQGSNKSGSGLALGGGFSLAKSGANFRGQGHDVMSGAHDGWRSSFSRRDGTRTRGSDHFSLRSPPAVQRRPGGFVSLAQEYERARRDRRSSEVAYSINSNALESSPSSSLASFDIGGGGDHHRRRSSEESLPRLELPGTAGGEAKGKSGTPDFERGDPTPKAGPGGGMTPRASFGGSSTRLQGYPFPNLANRMTAPAAAHDAGAKEVSTPGRSRNSLGPATPLSPLHACQDLLSPTRTPSSTSTQSSPRSPSIVFPISPNPSISRAQEFKKALETPACQTAFARIHTTCGSTAEASIRELITTCERSHMSDESLLEEVGRRIGLVDHEHAQAVGGRVAEEADQVLAEEGYEDKWEVFEALCRSLGMGNVELGLARRRCGPAVDTCRQE</sequence>
<dbReference type="EMBL" id="DF238798">
    <property type="protein sequence ID" value="GAC95828.1"/>
    <property type="molecule type" value="Genomic_DNA"/>
</dbReference>
<evidence type="ECO:0000256" key="1">
    <source>
        <dbReference type="SAM" id="MobiDB-lite"/>
    </source>
</evidence>
<protein>
    <submittedName>
        <fullName evidence="2">Uncharacterized protein</fullName>
    </submittedName>
</protein>
<feature type="region of interest" description="Disordered" evidence="1">
    <location>
        <begin position="223"/>
        <end position="248"/>
    </location>
</feature>
<feature type="region of interest" description="Disordered" evidence="1">
    <location>
        <begin position="48"/>
        <end position="68"/>
    </location>
</feature>
<feature type="region of interest" description="Disordered" evidence="1">
    <location>
        <begin position="741"/>
        <end position="971"/>
    </location>
</feature>
<feature type="compositionally biased region" description="Low complexity" evidence="1">
    <location>
        <begin position="58"/>
        <end position="68"/>
    </location>
</feature>
<reference evidence="3" key="1">
    <citation type="journal article" date="2013" name="Genome Announc.">
        <title>Draft genome sequence of the basidiomycetous yeast-like fungus Pseudozyma hubeiensis SY62, which produces an abundant amount of the biosurfactant mannosylerythritol lipids.</title>
        <authorList>
            <person name="Konishi M."/>
            <person name="Hatada Y."/>
            <person name="Horiuchi J."/>
        </authorList>
    </citation>
    <scope>NUCLEOTIDE SEQUENCE [LARGE SCALE GENOMIC DNA]</scope>
    <source>
        <strain evidence="3">SY62</strain>
    </source>
</reference>
<dbReference type="eggNOG" id="ENOG502SEN2">
    <property type="taxonomic scope" value="Eukaryota"/>
</dbReference>
<keyword evidence="3" id="KW-1185">Reference proteome</keyword>
<proteinExistence type="predicted"/>
<feature type="compositionally biased region" description="Low complexity" evidence="1">
    <location>
        <begin position="473"/>
        <end position="485"/>
    </location>
</feature>
<feature type="compositionally biased region" description="Basic residues" evidence="1">
    <location>
        <begin position="565"/>
        <end position="577"/>
    </location>
</feature>
<name>R9P339_PSEHS</name>
<feature type="compositionally biased region" description="Polar residues" evidence="1">
    <location>
        <begin position="525"/>
        <end position="538"/>
    </location>
</feature>
<feature type="compositionally biased region" description="Basic and acidic residues" evidence="1">
    <location>
        <begin position="691"/>
        <end position="710"/>
    </location>
</feature>
<feature type="compositionally biased region" description="Basic and acidic residues" evidence="1">
    <location>
        <begin position="791"/>
        <end position="802"/>
    </location>
</feature>
<feature type="region of interest" description="Disordered" evidence="1">
    <location>
        <begin position="268"/>
        <end position="323"/>
    </location>
</feature>
<feature type="compositionally biased region" description="Basic and acidic residues" evidence="1">
    <location>
        <begin position="428"/>
        <end position="448"/>
    </location>
</feature>
<dbReference type="AlphaFoldDB" id="R9P339"/>
<feature type="compositionally biased region" description="Low complexity" evidence="1">
    <location>
        <begin position="578"/>
        <end position="592"/>
    </location>
</feature>
<dbReference type="RefSeq" id="XP_012189415.1">
    <property type="nucleotide sequence ID" value="XM_012334025.1"/>
</dbReference>
<feature type="compositionally biased region" description="Basic and acidic residues" evidence="1">
    <location>
        <begin position="636"/>
        <end position="653"/>
    </location>
</feature>
<dbReference type="GeneID" id="24108694"/>
<dbReference type="STRING" id="1305764.R9P339"/>
<feature type="compositionally biased region" description="Low complexity" evidence="1">
    <location>
        <begin position="542"/>
        <end position="564"/>
    </location>
</feature>
<feature type="region of interest" description="Disordered" evidence="1">
    <location>
        <begin position="364"/>
        <end position="414"/>
    </location>
</feature>
<feature type="compositionally biased region" description="Basic and acidic residues" evidence="1">
    <location>
        <begin position="504"/>
        <end position="515"/>
    </location>
</feature>